<dbReference type="AlphaFoldDB" id="A0A267FJ43"/>
<name>A0A267FJ43_9PLAT</name>
<organism evidence="2 3">
    <name type="scientific">Macrostomum lignano</name>
    <dbReference type="NCBI Taxonomy" id="282301"/>
    <lineage>
        <taxon>Eukaryota</taxon>
        <taxon>Metazoa</taxon>
        <taxon>Spiralia</taxon>
        <taxon>Lophotrochozoa</taxon>
        <taxon>Platyhelminthes</taxon>
        <taxon>Rhabditophora</taxon>
        <taxon>Macrostomorpha</taxon>
        <taxon>Macrostomida</taxon>
        <taxon>Macrostomidae</taxon>
        <taxon>Macrostomum</taxon>
    </lineage>
</organism>
<protein>
    <submittedName>
        <fullName evidence="2">Uncharacterized protein</fullName>
    </submittedName>
</protein>
<dbReference type="EMBL" id="NIVC01002400">
    <property type="protein sequence ID" value="PAA58210.1"/>
    <property type="molecule type" value="Genomic_DNA"/>
</dbReference>
<evidence type="ECO:0000313" key="2">
    <source>
        <dbReference type="EMBL" id="PAA73234.1"/>
    </source>
</evidence>
<evidence type="ECO:0000313" key="3">
    <source>
        <dbReference type="Proteomes" id="UP000215902"/>
    </source>
</evidence>
<dbReference type="Proteomes" id="UP000215902">
    <property type="component" value="Unassembled WGS sequence"/>
</dbReference>
<sequence>QLLIAIPQHTARQHHQAIQMQLLREAIEQAAMQVDEQHEVNLDEDSVSASLSTSSSVSSASANSANSALSLVEDTSSSLSTSSENLSNSVPLVLRLFELLAGQSRHSDTWRYLLRAAAPDLVDYLSRQSDAASSILEDPFYPELEHEIRVVRRLDAADRQGGAENLQWRIGDAATIGRRTILTVDSDESTITMTRCSQLPEPVQHGGCCSLRCWPVDSLQDYARCLDAVYLNSCRLLADRIDLMRGRYHSCRRG</sequence>
<feature type="non-terminal residue" evidence="2">
    <location>
        <position position="1"/>
    </location>
</feature>
<evidence type="ECO:0000313" key="1">
    <source>
        <dbReference type="EMBL" id="PAA58210.1"/>
    </source>
</evidence>
<gene>
    <name evidence="2" type="ORF">BOX15_Mlig030252g2</name>
    <name evidence="1" type="ORF">BOX15_Mlig030252g3</name>
</gene>
<keyword evidence="3" id="KW-1185">Reference proteome</keyword>
<dbReference type="EMBL" id="NIVC01001022">
    <property type="protein sequence ID" value="PAA73234.1"/>
    <property type="molecule type" value="Genomic_DNA"/>
</dbReference>
<accession>A0A267FJ43</accession>
<comment type="caution">
    <text evidence="2">The sequence shown here is derived from an EMBL/GenBank/DDBJ whole genome shotgun (WGS) entry which is preliminary data.</text>
</comment>
<proteinExistence type="predicted"/>
<reference evidence="2 3" key="1">
    <citation type="submission" date="2017-06" db="EMBL/GenBank/DDBJ databases">
        <title>A platform for efficient transgenesis in Macrostomum lignano, a flatworm model organism for stem cell research.</title>
        <authorList>
            <person name="Berezikov E."/>
        </authorList>
    </citation>
    <scope>NUCLEOTIDE SEQUENCE [LARGE SCALE GENOMIC DNA]</scope>
    <source>
        <strain evidence="2">DV1</strain>
        <tissue evidence="2">Whole organism</tissue>
    </source>
</reference>